<dbReference type="RefSeq" id="WP_147014683.1">
    <property type="nucleotide sequence ID" value="NZ_VORB01000006.1"/>
</dbReference>
<name>A0A5C6V2F3_9FLAO</name>
<reference evidence="1 2" key="1">
    <citation type="submission" date="2019-08" db="EMBL/GenBank/DDBJ databases">
        <title>Genome of Luteibaculum oceani JCM 18817.</title>
        <authorList>
            <person name="Bowman J.P."/>
        </authorList>
    </citation>
    <scope>NUCLEOTIDE SEQUENCE [LARGE SCALE GENOMIC DNA]</scope>
    <source>
        <strain evidence="1 2">JCM 18817</strain>
    </source>
</reference>
<accession>A0A5C6V2F3</accession>
<comment type="caution">
    <text evidence="1">The sequence shown here is derived from an EMBL/GenBank/DDBJ whole genome shotgun (WGS) entry which is preliminary data.</text>
</comment>
<sequence length="320" mass="36355">MRNLFLLGLGALALFSCEKKQNPEEFPVTFNDLNYNLTEIRKVDSIPGGFDSTYTEVAISRSKVATEVIAAFDANNQKKYDLTKSFAYNEFKRVSNVSYNGGATPENLAVSYANNGRQVSYNYQGNTEDIYDDSTIVFTLNDADVKRPSRGVVSYFWVNGKRKIAYRIQEELKFTYSGNSVAQIEVNLLGAVDSIFDQSIPDSRVNYDTTQAIIFAADTVPMKKEVYRYVSQNRKNDIQSYYPIFFNGFKHFDLSGSDYPKQIIVDYYENGSVDRTQYISFVYLTNVTTGEITQISEHRSYVSAAVNSGNLKATFYYNRP</sequence>
<dbReference type="Proteomes" id="UP000321168">
    <property type="component" value="Unassembled WGS sequence"/>
</dbReference>
<dbReference type="PROSITE" id="PS51257">
    <property type="entry name" value="PROKAR_LIPOPROTEIN"/>
    <property type="match status" value="1"/>
</dbReference>
<dbReference type="AlphaFoldDB" id="A0A5C6V2F3"/>
<organism evidence="1 2">
    <name type="scientific">Luteibaculum oceani</name>
    <dbReference type="NCBI Taxonomy" id="1294296"/>
    <lineage>
        <taxon>Bacteria</taxon>
        <taxon>Pseudomonadati</taxon>
        <taxon>Bacteroidota</taxon>
        <taxon>Flavobacteriia</taxon>
        <taxon>Flavobacteriales</taxon>
        <taxon>Luteibaculaceae</taxon>
        <taxon>Luteibaculum</taxon>
    </lineage>
</organism>
<keyword evidence="2" id="KW-1185">Reference proteome</keyword>
<gene>
    <name evidence="1" type="ORF">FRX97_08030</name>
</gene>
<proteinExistence type="predicted"/>
<dbReference type="EMBL" id="VORB01000006">
    <property type="protein sequence ID" value="TXC78656.1"/>
    <property type="molecule type" value="Genomic_DNA"/>
</dbReference>
<protein>
    <submittedName>
        <fullName evidence="1">Uncharacterized protein</fullName>
    </submittedName>
</protein>
<evidence type="ECO:0000313" key="1">
    <source>
        <dbReference type="EMBL" id="TXC78656.1"/>
    </source>
</evidence>
<evidence type="ECO:0000313" key="2">
    <source>
        <dbReference type="Proteomes" id="UP000321168"/>
    </source>
</evidence>